<dbReference type="PANTHER" id="PTHR48079">
    <property type="entry name" value="PROTEIN YEEZ"/>
    <property type="match status" value="1"/>
</dbReference>
<feature type="region of interest" description="Disordered" evidence="1">
    <location>
        <begin position="135"/>
        <end position="157"/>
    </location>
</feature>
<sequence length="369" mass="39222">MVDTPSPQNSSSAGLRVAVTGASGNVGTRVVNALGADPRIDTIVGLSRRAPDTAPPKTTWVTTDLGRAESESRLTAAFRGVDAVIHLAWLIQPSRDPHTTWAANVLGSERVLRAVAAARVPQLVYASSVAAYSAGPTSGQDPPVSESWPTHGRPTAPYSREKAYVERLLDGFDARHPEIRVARMRPSFIFQRAAAMEQRRLFAGPLLPNRLVRRGVVPVVPDIPGLRFQAVHADDVADAFVRAVHAGARGAFNLAGEGTVRARELALLLDARTIPVPVRPARAALGLAWLLRLVPTDPELFSALLRLPLMSSARAARELGWHPQFSGAEAVGELLEGLGEGAGGTTPPLLPRAPGGRWGEFATGVGKRP</sequence>
<evidence type="ECO:0000313" key="4">
    <source>
        <dbReference type="Proteomes" id="UP000694501"/>
    </source>
</evidence>
<evidence type="ECO:0000313" key="3">
    <source>
        <dbReference type="EMBL" id="MBU7600754.1"/>
    </source>
</evidence>
<dbReference type="InterPro" id="IPR001509">
    <property type="entry name" value="Epimerase_deHydtase"/>
</dbReference>
<gene>
    <name evidence="3" type="ORF">JGS22_024800</name>
</gene>
<dbReference type="InterPro" id="IPR051783">
    <property type="entry name" value="NAD(P)-dependent_oxidoreduct"/>
</dbReference>
<reference evidence="3" key="1">
    <citation type="submission" date="2021-06" db="EMBL/GenBank/DDBJ databases">
        <title>Sequencing of actinobacteria type strains.</title>
        <authorList>
            <person name="Nguyen G.-S."/>
            <person name="Wentzel A."/>
        </authorList>
    </citation>
    <scope>NUCLEOTIDE SEQUENCE</scope>
    <source>
        <strain evidence="3">P38-E01</strain>
    </source>
</reference>
<dbReference type="SUPFAM" id="SSF51735">
    <property type="entry name" value="NAD(P)-binding Rossmann-fold domains"/>
    <property type="match status" value="1"/>
</dbReference>
<dbReference type="GO" id="GO:0004029">
    <property type="term" value="F:aldehyde dehydrogenase (NAD+) activity"/>
    <property type="evidence" value="ECO:0007669"/>
    <property type="project" value="TreeGrafter"/>
</dbReference>
<dbReference type="Pfam" id="PF01370">
    <property type="entry name" value="Epimerase"/>
    <property type="match status" value="1"/>
</dbReference>
<dbReference type="EMBL" id="JAELVF020000004">
    <property type="protein sequence ID" value="MBU7600754.1"/>
    <property type="molecule type" value="Genomic_DNA"/>
</dbReference>
<name>A0A949N774_9ACTN</name>
<proteinExistence type="predicted"/>
<dbReference type="Gene3D" id="3.40.50.720">
    <property type="entry name" value="NAD(P)-binding Rossmann-like Domain"/>
    <property type="match status" value="1"/>
</dbReference>
<dbReference type="AlphaFoldDB" id="A0A949N774"/>
<dbReference type="GO" id="GO:0005737">
    <property type="term" value="C:cytoplasm"/>
    <property type="evidence" value="ECO:0007669"/>
    <property type="project" value="TreeGrafter"/>
</dbReference>
<protein>
    <submittedName>
        <fullName evidence="3">NAD-dependent epimerase/dehydratase family protein</fullName>
    </submittedName>
</protein>
<dbReference type="RefSeq" id="WP_211039922.1">
    <property type="nucleotide sequence ID" value="NZ_JAELVF020000004.1"/>
</dbReference>
<organism evidence="3 4">
    <name type="scientific">Streptomyces tardus</name>
    <dbReference type="NCBI Taxonomy" id="2780544"/>
    <lineage>
        <taxon>Bacteria</taxon>
        <taxon>Bacillati</taxon>
        <taxon>Actinomycetota</taxon>
        <taxon>Actinomycetes</taxon>
        <taxon>Kitasatosporales</taxon>
        <taxon>Streptomycetaceae</taxon>
        <taxon>Streptomyces</taxon>
    </lineage>
</organism>
<dbReference type="PANTHER" id="PTHR48079:SF6">
    <property type="entry name" value="NAD(P)-BINDING DOMAIN-CONTAINING PROTEIN-RELATED"/>
    <property type="match status" value="1"/>
</dbReference>
<dbReference type="Proteomes" id="UP000694501">
    <property type="component" value="Unassembled WGS sequence"/>
</dbReference>
<evidence type="ECO:0000259" key="2">
    <source>
        <dbReference type="Pfam" id="PF01370"/>
    </source>
</evidence>
<dbReference type="InterPro" id="IPR036291">
    <property type="entry name" value="NAD(P)-bd_dom_sf"/>
</dbReference>
<accession>A0A949N774</accession>
<evidence type="ECO:0000256" key="1">
    <source>
        <dbReference type="SAM" id="MobiDB-lite"/>
    </source>
</evidence>
<comment type="caution">
    <text evidence="3">The sequence shown here is derived from an EMBL/GenBank/DDBJ whole genome shotgun (WGS) entry which is preliminary data.</text>
</comment>
<keyword evidence="4" id="KW-1185">Reference proteome</keyword>
<feature type="domain" description="NAD-dependent epimerase/dehydratase" evidence="2">
    <location>
        <begin position="17"/>
        <end position="254"/>
    </location>
</feature>